<dbReference type="EMBL" id="VFPT01000001">
    <property type="protein sequence ID" value="TQM93191.1"/>
    <property type="molecule type" value="Genomic_DNA"/>
</dbReference>
<dbReference type="Proteomes" id="UP000320582">
    <property type="component" value="Unassembled WGS sequence"/>
</dbReference>
<dbReference type="AlphaFoldDB" id="A0A543KDN0"/>
<dbReference type="OrthoDB" id="9814782at2"/>
<keyword evidence="2" id="KW-1185">Reference proteome</keyword>
<evidence type="ECO:0000313" key="2">
    <source>
        <dbReference type="Proteomes" id="UP000320582"/>
    </source>
</evidence>
<gene>
    <name evidence="1" type="ORF">BD293_1820</name>
</gene>
<evidence type="ECO:0000313" key="1">
    <source>
        <dbReference type="EMBL" id="TQM93191.1"/>
    </source>
</evidence>
<name>A0A543KDN0_9RHOB</name>
<proteinExistence type="predicted"/>
<reference evidence="1 2" key="1">
    <citation type="submission" date="2019-06" db="EMBL/GenBank/DDBJ databases">
        <title>Genomic Encyclopedia of Archaeal and Bacterial Type Strains, Phase II (KMG-II): from individual species to whole genera.</title>
        <authorList>
            <person name="Goeker M."/>
        </authorList>
    </citation>
    <scope>NUCLEOTIDE SEQUENCE [LARGE SCALE GENOMIC DNA]</scope>
    <source>
        <strain evidence="1 2">DSM 18423</strain>
    </source>
</reference>
<dbReference type="Gene3D" id="3.30.1360.120">
    <property type="entry name" value="Probable tRNA modification gtpase trme, domain 1"/>
    <property type="match status" value="1"/>
</dbReference>
<accession>A0A543KDN0</accession>
<dbReference type="InterPro" id="IPR007375">
    <property type="entry name" value="SoxG"/>
</dbReference>
<protein>
    <submittedName>
        <fullName evidence="1">Sarcosine oxidase subunit gamma</fullName>
    </submittedName>
</protein>
<dbReference type="InterPro" id="IPR027266">
    <property type="entry name" value="TrmE/GcvT-like"/>
</dbReference>
<dbReference type="Pfam" id="PF04268">
    <property type="entry name" value="SoxG"/>
    <property type="match status" value="1"/>
</dbReference>
<dbReference type="RefSeq" id="WP_142080946.1">
    <property type="nucleotide sequence ID" value="NZ_VFPT01000001.1"/>
</dbReference>
<organism evidence="1 2">
    <name type="scientific">Roseinatronobacter monicus</name>
    <dbReference type="NCBI Taxonomy" id="393481"/>
    <lineage>
        <taxon>Bacteria</taxon>
        <taxon>Pseudomonadati</taxon>
        <taxon>Pseudomonadota</taxon>
        <taxon>Alphaproteobacteria</taxon>
        <taxon>Rhodobacterales</taxon>
        <taxon>Paracoccaceae</taxon>
        <taxon>Roseinatronobacter</taxon>
    </lineage>
</organism>
<comment type="caution">
    <text evidence="1">The sequence shown here is derived from an EMBL/GenBank/DDBJ whole genome shotgun (WGS) entry which is preliminary data.</text>
</comment>
<sequence>MSDLAQSALPGAQFDGFVSVREAGLQGMITLRGALDSEAVTNAVQQATGCAMPAPRRVTSTGAYAVAWMSPDEVMILCPHDKAREIASGLADALKDSFATLAVVSDARAVFTLHGAGWRNALAKICPVDFGTLTEGDIRRTRAAQVAAAIWVSGTDEATLVCFRSVAEYMFELLSTVSKPGSEPALYR</sequence>
<dbReference type="Gene3D" id="3.30.70.1520">
    <property type="entry name" value="Heterotetrameric sarcosine oxidase"/>
    <property type="match status" value="1"/>
</dbReference>
<dbReference type="SUPFAM" id="SSF103025">
    <property type="entry name" value="Folate-binding domain"/>
    <property type="match status" value="1"/>
</dbReference>